<dbReference type="HOGENOM" id="CLU_1701887_0_0_11"/>
<reference evidence="1 2" key="1">
    <citation type="journal article" date="2013" name="ISME J.">
        <title>Metabolic model for the filamentous 'Candidatus Microthrix parvicella' based on genomic and metagenomic analyses.</title>
        <authorList>
            <person name="Jon McIlroy S."/>
            <person name="Kristiansen R."/>
            <person name="Albertsen M."/>
            <person name="Michael Karst S."/>
            <person name="Rossetti S."/>
            <person name="Lund Nielsen J."/>
            <person name="Tandoi V."/>
            <person name="James Seviour R."/>
            <person name="Nielsen P.H."/>
        </authorList>
    </citation>
    <scope>NUCLEOTIDE SEQUENCE [LARGE SCALE GENOMIC DNA]</scope>
    <source>
        <strain evidence="1 2">RN1</strain>
    </source>
</reference>
<dbReference type="EMBL" id="CANL01000056">
    <property type="protein sequence ID" value="CCM65144.1"/>
    <property type="molecule type" value="Genomic_DNA"/>
</dbReference>
<gene>
    <name evidence="1" type="ORF">BN381_60048</name>
</gene>
<sequence length="154" mass="17395">MVDRSPPTEAVTKASLEALHAWLDEAAVYPMVDAVVRDETTPDGPGERWFLRLTGDAKSVWSLWVSVHQRSLHLEAYFTPAPERNAARFYEHLLRRNRSTDDVAFCIGEEDAIFLRSRLALERVVPDELDRALGAFYTAVEDAFATAVRLSFAK</sequence>
<dbReference type="SUPFAM" id="SSF69635">
    <property type="entry name" value="Type III secretory system chaperone-like"/>
    <property type="match status" value="1"/>
</dbReference>
<proteinExistence type="predicted"/>
<keyword evidence="2" id="KW-1185">Reference proteome</keyword>
<dbReference type="AlphaFoldDB" id="R4Z2G9"/>
<protein>
    <recommendedName>
        <fullName evidence="3">YbjN domain-containing protein</fullName>
    </recommendedName>
</protein>
<evidence type="ECO:0008006" key="3">
    <source>
        <dbReference type="Google" id="ProtNLM"/>
    </source>
</evidence>
<dbReference type="RefSeq" id="WP_012229623.1">
    <property type="nucleotide sequence ID" value="NZ_HG422565.1"/>
</dbReference>
<comment type="caution">
    <text evidence="1">The sequence shown here is derived from an EMBL/GenBank/DDBJ whole genome shotgun (WGS) entry which is preliminary data.</text>
</comment>
<dbReference type="Pfam" id="PF10722">
    <property type="entry name" value="YbjN"/>
    <property type="match status" value="1"/>
</dbReference>
<dbReference type="OrthoDB" id="3212317at2"/>
<organism evidence="1 2">
    <name type="scientific">Candidatus Neomicrothrix parvicella RN1</name>
    <dbReference type="NCBI Taxonomy" id="1229780"/>
    <lineage>
        <taxon>Bacteria</taxon>
        <taxon>Bacillati</taxon>
        <taxon>Actinomycetota</taxon>
        <taxon>Acidimicrobiia</taxon>
        <taxon>Acidimicrobiales</taxon>
        <taxon>Microthrixaceae</taxon>
        <taxon>Candidatus Neomicrothrix</taxon>
    </lineage>
</organism>
<evidence type="ECO:0000313" key="2">
    <source>
        <dbReference type="Proteomes" id="UP000018291"/>
    </source>
</evidence>
<dbReference type="STRING" id="1229780.BN381_60048"/>
<dbReference type="InterPro" id="IPR019660">
    <property type="entry name" value="Put_sensory_transdc_reg_YbjN"/>
</dbReference>
<name>R4Z2G9_9ACTN</name>
<accession>R4Z2G9</accession>
<evidence type="ECO:0000313" key="1">
    <source>
        <dbReference type="EMBL" id="CCM65144.1"/>
    </source>
</evidence>
<dbReference type="Proteomes" id="UP000018291">
    <property type="component" value="Unassembled WGS sequence"/>
</dbReference>
<dbReference type="Gene3D" id="3.30.1460.10">
    <property type="match status" value="1"/>
</dbReference>